<protein>
    <submittedName>
        <fullName evidence="11">OLC1v1028353C1</fullName>
    </submittedName>
</protein>
<keyword evidence="10" id="KW-0732">Signal</keyword>
<reference evidence="11" key="1">
    <citation type="submission" date="2023-03" db="EMBL/GenBank/DDBJ databases">
        <authorList>
            <person name="Julca I."/>
        </authorList>
    </citation>
    <scope>NUCLEOTIDE SEQUENCE</scope>
</reference>
<keyword evidence="3" id="KW-0134">Cell wall</keyword>
<dbReference type="Gene3D" id="2.160.20.10">
    <property type="entry name" value="Single-stranded right-handed beta-helix, Pectin lyase-like"/>
    <property type="match status" value="1"/>
</dbReference>
<organism evidence="11 12">
    <name type="scientific">Oldenlandia corymbosa var. corymbosa</name>
    <dbReference type="NCBI Taxonomy" id="529605"/>
    <lineage>
        <taxon>Eukaryota</taxon>
        <taxon>Viridiplantae</taxon>
        <taxon>Streptophyta</taxon>
        <taxon>Embryophyta</taxon>
        <taxon>Tracheophyta</taxon>
        <taxon>Spermatophyta</taxon>
        <taxon>Magnoliopsida</taxon>
        <taxon>eudicotyledons</taxon>
        <taxon>Gunneridae</taxon>
        <taxon>Pentapetalae</taxon>
        <taxon>asterids</taxon>
        <taxon>lamiids</taxon>
        <taxon>Gentianales</taxon>
        <taxon>Rubiaceae</taxon>
        <taxon>Rubioideae</taxon>
        <taxon>Spermacoceae</taxon>
        <taxon>Hedyotis-Oldenlandia complex</taxon>
        <taxon>Oldenlandia</taxon>
    </lineage>
</organism>
<comment type="subcellular location">
    <subcellularLocation>
        <location evidence="1">Secreted</location>
        <location evidence="1">Cell wall</location>
    </subcellularLocation>
</comment>
<evidence type="ECO:0000256" key="9">
    <source>
        <dbReference type="SAM" id="MobiDB-lite"/>
    </source>
</evidence>
<keyword evidence="4" id="KW-0964">Secreted</keyword>
<dbReference type="GO" id="GO:0005975">
    <property type="term" value="P:carbohydrate metabolic process"/>
    <property type="evidence" value="ECO:0007669"/>
    <property type="project" value="InterPro"/>
</dbReference>
<keyword evidence="7" id="KW-0961">Cell wall biogenesis/degradation</keyword>
<dbReference type="InterPro" id="IPR006626">
    <property type="entry name" value="PbH1"/>
</dbReference>
<comment type="similarity">
    <text evidence="2 8">Belongs to the glycosyl hydrolase 28 family.</text>
</comment>
<name>A0AAV1CBH7_OLDCO</name>
<sequence length="483" mass="52492">MRNKVTSFLVILLIVLVIFSEMSVLEARKHHGKKGKKHHKEHHHKKKKHPGEDPGNGSPPTPPPTNDPFPTTSTKNFNLLSFGAVGDGVSDDSEALLAAWEAACMVNGSTIEFPSESKFLIKPVTLKKCNHISLQIDGTILAPAKVWSGPTDVMYQWINLKWVQNFTIRGSGTVDGQGCEWWNLASSSHRHLDELDSMKKSNSRPEAIPTALRFFESYNVTVRDITIKNSPNCHLKFDKSGGVKVHDLTISAPEDSKNTDGIHLQNTQDVEIHHSDIACGDDCVSIQTGCSNVHIHDINCGPGHGISLGGLGKDGSVACVSNILVEKVSMTDTLYGARIKTWQGGLGAVKNVTFSNIQVSGVKVPVIIDQYYCDKHSCQNHTEAVAITGVTFDQITGTYTSQPLHLACSKSVPCSDVTLSDIDLTPSPGVLSGKIRQPFCWNSFGTSEGPLVPQGIDYCLKKGSSSLQKIAKSHDKNYCEQAS</sequence>
<evidence type="ECO:0000256" key="4">
    <source>
        <dbReference type="ARBA" id="ARBA00022525"/>
    </source>
</evidence>
<evidence type="ECO:0000256" key="7">
    <source>
        <dbReference type="ARBA" id="ARBA00023316"/>
    </source>
</evidence>
<keyword evidence="12" id="KW-1185">Reference proteome</keyword>
<dbReference type="SUPFAM" id="SSF51126">
    <property type="entry name" value="Pectin lyase-like"/>
    <property type="match status" value="1"/>
</dbReference>
<dbReference type="SMART" id="SM00710">
    <property type="entry name" value="PbH1"/>
    <property type="match status" value="5"/>
</dbReference>
<evidence type="ECO:0000256" key="5">
    <source>
        <dbReference type="ARBA" id="ARBA00022801"/>
    </source>
</evidence>
<dbReference type="InterPro" id="IPR012334">
    <property type="entry name" value="Pectin_lyas_fold"/>
</dbReference>
<feature type="compositionally biased region" description="Pro residues" evidence="9">
    <location>
        <begin position="57"/>
        <end position="67"/>
    </location>
</feature>
<feature type="chain" id="PRO_5043920141" evidence="10">
    <location>
        <begin position="28"/>
        <end position="483"/>
    </location>
</feature>
<evidence type="ECO:0000313" key="11">
    <source>
        <dbReference type="EMBL" id="CAI9092966.1"/>
    </source>
</evidence>
<feature type="signal peptide" evidence="10">
    <location>
        <begin position="1"/>
        <end position="27"/>
    </location>
</feature>
<evidence type="ECO:0000256" key="2">
    <source>
        <dbReference type="ARBA" id="ARBA00008834"/>
    </source>
</evidence>
<dbReference type="GO" id="GO:0071555">
    <property type="term" value="P:cell wall organization"/>
    <property type="evidence" value="ECO:0007669"/>
    <property type="project" value="UniProtKB-KW"/>
</dbReference>
<dbReference type="GO" id="GO:0004650">
    <property type="term" value="F:polygalacturonase activity"/>
    <property type="evidence" value="ECO:0007669"/>
    <property type="project" value="InterPro"/>
</dbReference>
<dbReference type="Proteomes" id="UP001161247">
    <property type="component" value="Chromosome 2"/>
</dbReference>
<proteinExistence type="inferred from homology"/>
<evidence type="ECO:0000256" key="6">
    <source>
        <dbReference type="ARBA" id="ARBA00023295"/>
    </source>
</evidence>
<evidence type="ECO:0000256" key="3">
    <source>
        <dbReference type="ARBA" id="ARBA00022512"/>
    </source>
</evidence>
<dbReference type="EMBL" id="OX459119">
    <property type="protein sequence ID" value="CAI9092966.1"/>
    <property type="molecule type" value="Genomic_DNA"/>
</dbReference>
<dbReference type="PANTHER" id="PTHR31375">
    <property type="match status" value="1"/>
</dbReference>
<keyword evidence="5 8" id="KW-0378">Hydrolase</keyword>
<dbReference type="Pfam" id="PF00295">
    <property type="entry name" value="Glyco_hydro_28"/>
    <property type="match status" value="1"/>
</dbReference>
<keyword evidence="6 8" id="KW-0326">Glycosidase</keyword>
<dbReference type="InterPro" id="IPR011050">
    <property type="entry name" value="Pectin_lyase_fold/virulence"/>
</dbReference>
<dbReference type="InterPro" id="IPR000743">
    <property type="entry name" value="Glyco_hydro_28"/>
</dbReference>
<feature type="compositionally biased region" description="Basic residues" evidence="9">
    <location>
        <begin position="29"/>
        <end position="49"/>
    </location>
</feature>
<evidence type="ECO:0000256" key="8">
    <source>
        <dbReference type="RuleBase" id="RU361169"/>
    </source>
</evidence>
<feature type="region of interest" description="Disordered" evidence="9">
    <location>
        <begin position="29"/>
        <end position="72"/>
    </location>
</feature>
<gene>
    <name evidence="11" type="ORF">OLC1_LOCUS4501</name>
</gene>
<dbReference type="AlphaFoldDB" id="A0AAV1CBH7"/>
<evidence type="ECO:0000256" key="1">
    <source>
        <dbReference type="ARBA" id="ARBA00004191"/>
    </source>
</evidence>
<evidence type="ECO:0000256" key="10">
    <source>
        <dbReference type="SAM" id="SignalP"/>
    </source>
</evidence>
<accession>A0AAV1CBH7</accession>
<evidence type="ECO:0000313" key="12">
    <source>
        <dbReference type="Proteomes" id="UP001161247"/>
    </source>
</evidence>